<dbReference type="Proteomes" id="UP001583172">
    <property type="component" value="Unassembled WGS sequence"/>
</dbReference>
<dbReference type="InterPro" id="IPR000719">
    <property type="entry name" value="Prot_kinase_dom"/>
</dbReference>
<proteinExistence type="predicted"/>
<evidence type="ECO:0000313" key="4">
    <source>
        <dbReference type="EMBL" id="KAL1844190.1"/>
    </source>
</evidence>
<keyword evidence="5" id="KW-1185">Reference proteome</keyword>
<dbReference type="SUPFAM" id="SSF56112">
    <property type="entry name" value="Protein kinase-like (PK-like)"/>
    <property type="match status" value="1"/>
</dbReference>
<evidence type="ECO:0000259" key="3">
    <source>
        <dbReference type="PROSITE" id="PS50011"/>
    </source>
</evidence>
<feature type="region of interest" description="Disordered" evidence="2">
    <location>
        <begin position="755"/>
        <end position="840"/>
    </location>
</feature>
<gene>
    <name evidence="4" type="ORF">VTJ49DRAFT_3846</name>
</gene>
<accession>A0ABR3VQV8</accession>
<feature type="compositionally biased region" description="Basic residues" evidence="2">
    <location>
        <begin position="808"/>
        <end position="828"/>
    </location>
</feature>
<dbReference type="InterPro" id="IPR011009">
    <property type="entry name" value="Kinase-like_dom_sf"/>
</dbReference>
<comment type="caution">
    <text evidence="4">The sequence shown here is derived from an EMBL/GenBank/DDBJ whole genome shotgun (WGS) entry which is preliminary data.</text>
</comment>
<organism evidence="4 5">
    <name type="scientific">Humicola insolens</name>
    <name type="common">Soft-rot fungus</name>
    <dbReference type="NCBI Taxonomy" id="85995"/>
    <lineage>
        <taxon>Eukaryota</taxon>
        <taxon>Fungi</taxon>
        <taxon>Dikarya</taxon>
        <taxon>Ascomycota</taxon>
        <taxon>Pezizomycotina</taxon>
        <taxon>Sordariomycetes</taxon>
        <taxon>Sordariomycetidae</taxon>
        <taxon>Sordariales</taxon>
        <taxon>Chaetomiaceae</taxon>
        <taxon>Mycothermus</taxon>
    </lineage>
</organism>
<keyword evidence="1" id="KW-0175">Coiled coil</keyword>
<evidence type="ECO:0000256" key="2">
    <source>
        <dbReference type="SAM" id="MobiDB-lite"/>
    </source>
</evidence>
<feature type="compositionally biased region" description="Basic and acidic residues" evidence="2">
    <location>
        <begin position="564"/>
        <end position="581"/>
    </location>
</feature>
<dbReference type="EMBL" id="JAZGSY010000003">
    <property type="protein sequence ID" value="KAL1844190.1"/>
    <property type="molecule type" value="Genomic_DNA"/>
</dbReference>
<name>A0ABR3VQV8_HUMIN</name>
<feature type="domain" description="Protein kinase" evidence="3">
    <location>
        <begin position="34"/>
        <end position="403"/>
    </location>
</feature>
<dbReference type="PROSITE" id="PS50011">
    <property type="entry name" value="PROTEIN_KINASE_DOM"/>
    <property type="match status" value="1"/>
</dbReference>
<dbReference type="Gene3D" id="1.10.510.10">
    <property type="entry name" value="Transferase(Phosphotransferase) domain 1"/>
    <property type="match status" value="1"/>
</dbReference>
<evidence type="ECO:0000256" key="1">
    <source>
        <dbReference type="SAM" id="Coils"/>
    </source>
</evidence>
<feature type="region of interest" description="Disordered" evidence="2">
    <location>
        <begin position="546"/>
        <end position="592"/>
    </location>
</feature>
<sequence>MAAEQAQGTSQNGIHRRQYSHHTLFFNPRLNLELGARTTLNFGNQSQQFLQKHRAGFIFLRWLQNKEHKQDEVVGLFATVNRPHELVVIKKITRFQRLQVAADEDMPTPAELEQSTLFDVDDYVQRQLPLYHPGFGGRSPFPQMLACQVHSLSSNSRGHGGDVTLFYKYYNGGTLWDFLEAFGESGETIPEGFIWHFLAEVLRALSWIHLGAVRSRSDNLQPNVNPRTVKAPAPVAGWDPITHHDLHSNNIWLHYPTDEEKRLDPTLSRFDDYMPQIIVGDFGYSFQLSKDRLQQVGPFPPFRDREGVRDKGFLASNLRDIIATNTSHTAHLDGQDHTNDLEKLRRMCRIQECFRQNNYSEDLRDVWGRFYDLAVVSDFYADWWTLRDRIIENPRIYYAHAFPDNNYTYGSLLTLADTKVAEYTKKPDKSSVRWTQPQYACMPYKSQKGEPRWHRADWRAVERHLNVMAYQEARTYTGRDDPAIGRRRVFYDQPGHHRIKSLGTYASLGDLEYQVDAPTDEELHALQKTLEDKETSYAMAQEHAEALRASGGSGTAEQAELAELAERRRKADRDSAEKELQEAQAARKLNQINPQMLRAQADLEESESHPDWLGPEEDEQQKWAAWEAARAAVDQARRDLREATRQREEAERKYKELVDEQEARRMLVKEKLEAEVRTLQDLTASMAQARKATADVQPAPGLQTQAGTKEADIEAAVDLLLQNRARRTMETGAQPADNPVLRDWLRSILEADVRPAKHQTVQPQEEVDIQPAVVDEDQPVGTETRATSSSEDDEPSSSELEIPPGLLKYRKKQTSPRAKARRRRRRLGRLPVATSGSPGPVRRAVELRWRVADEFYRKACKAAGLEEETEG</sequence>
<protein>
    <recommendedName>
        <fullName evidence="3">Protein kinase domain-containing protein</fullName>
    </recommendedName>
</protein>
<feature type="coiled-coil region" evidence="1">
    <location>
        <begin position="626"/>
        <end position="692"/>
    </location>
</feature>
<reference evidence="4 5" key="1">
    <citation type="journal article" date="2024" name="Commun. Biol.">
        <title>Comparative genomic analysis of thermophilic fungi reveals convergent evolutionary adaptations and gene losses.</title>
        <authorList>
            <person name="Steindorff A.S."/>
            <person name="Aguilar-Pontes M.V."/>
            <person name="Robinson A.J."/>
            <person name="Andreopoulos B."/>
            <person name="LaButti K."/>
            <person name="Kuo A."/>
            <person name="Mondo S."/>
            <person name="Riley R."/>
            <person name="Otillar R."/>
            <person name="Haridas S."/>
            <person name="Lipzen A."/>
            <person name="Grimwood J."/>
            <person name="Schmutz J."/>
            <person name="Clum A."/>
            <person name="Reid I.D."/>
            <person name="Moisan M.C."/>
            <person name="Butler G."/>
            <person name="Nguyen T.T.M."/>
            <person name="Dewar K."/>
            <person name="Conant G."/>
            <person name="Drula E."/>
            <person name="Henrissat B."/>
            <person name="Hansel C."/>
            <person name="Singer S."/>
            <person name="Hutchinson M.I."/>
            <person name="de Vries R.P."/>
            <person name="Natvig D.O."/>
            <person name="Powell A.J."/>
            <person name="Tsang A."/>
            <person name="Grigoriev I.V."/>
        </authorList>
    </citation>
    <scope>NUCLEOTIDE SEQUENCE [LARGE SCALE GENOMIC DNA]</scope>
    <source>
        <strain evidence="4 5">CBS 620.91</strain>
    </source>
</reference>
<evidence type="ECO:0000313" key="5">
    <source>
        <dbReference type="Proteomes" id="UP001583172"/>
    </source>
</evidence>